<dbReference type="Proteomes" id="UP000243723">
    <property type="component" value="Unassembled WGS sequence"/>
</dbReference>
<dbReference type="AlphaFoldDB" id="A0A2P7Z2Q3"/>
<reference evidence="1 2" key="1">
    <citation type="submission" date="2017-05" db="EMBL/GenBank/DDBJ databases">
        <title>Draft genome sequence of Elsinoe australis.</title>
        <authorList>
            <person name="Cheng Q."/>
        </authorList>
    </citation>
    <scope>NUCLEOTIDE SEQUENCE [LARGE SCALE GENOMIC DNA]</scope>
    <source>
        <strain evidence="1 2">NL1</strain>
    </source>
</reference>
<keyword evidence="2" id="KW-1185">Reference proteome</keyword>
<accession>A0A2P7Z2Q3</accession>
<protein>
    <submittedName>
        <fullName evidence="1">Uncharacterized protein</fullName>
    </submittedName>
</protein>
<dbReference type="EMBL" id="NHZQ01000335">
    <property type="protein sequence ID" value="PSK42488.1"/>
    <property type="molecule type" value="Genomic_DNA"/>
</dbReference>
<name>A0A2P7Z2Q3_9PEZI</name>
<proteinExistence type="predicted"/>
<comment type="caution">
    <text evidence="1">The sequence shown here is derived from an EMBL/GenBank/DDBJ whole genome shotgun (WGS) entry which is preliminary data.</text>
</comment>
<sequence length="85" mass="9457">MSSWKSKLVGLAPHLKTHAEKACQERMAKNPAIKDVKLKGTQLHTSHDGSGKKVISIQLLDERNARVETLHVEEDGTAQVKKKDM</sequence>
<dbReference type="OrthoDB" id="5373157at2759"/>
<evidence type="ECO:0000313" key="1">
    <source>
        <dbReference type="EMBL" id="PSK42488.1"/>
    </source>
</evidence>
<organism evidence="1 2">
    <name type="scientific">Elsinoe australis</name>
    <dbReference type="NCBI Taxonomy" id="40998"/>
    <lineage>
        <taxon>Eukaryota</taxon>
        <taxon>Fungi</taxon>
        <taxon>Dikarya</taxon>
        <taxon>Ascomycota</taxon>
        <taxon>Pezizomycotina</taxon>
        <taxon>Dothideomycetes</taxon>
        <taxon>Dothideomycetidae</taxon>
        <taxon>Myriangiales</taxon>
        <taxon>Elsinoaceae</taxon>
        <taxon>Elsinoe</taxon>
    </lineage>
</organism>
<gene>
    <name evidence="1" type="ORF">B9Z65_4402</name>
</gene>
<evidence type="ECO:0000313" key="2">
    <source>
        <dbReference type="Proteomes" id="UP000243723"/>
    </source>
</evidence>